<organism evidence="1">
    <name type="scientific">Lepeophtheirus salmonis</name>
    <name type="common">Salmon louse</name>
    <name type="synonym">Caligus salmonis</name>
    <dbReference type="NCBI Taxonomy" id="72036"/>
    <lineage>
        <taxon>Eukaryota</taxon>
        <taxon>Metazoa</taxon>
        <taxon>Ecdysozoa</taxon>
        <taxon>Arthropoda</taxon>
        <taxon>Crustacea</taxon>
        <taxon>Multicrustacea</taxon>
        <taxon>Hexanauplia</taxon>
        <taxon>Copepoda</taxon>
        <taxon>Siphonostomatoida</taxon>
        <taxon>Caligidae</taxon>
        <taxon>Lepeophtheirus</taxon>
    </lineage>
</organism>
<protein>
    <submittedName>
        <fullName evidence="1">Uncharacterized protein</fullName>
    </submittedName>
</protein>
<accession>A0A0K2TXZ1</accession>
<proteinExistence type="predicted"/>
<evidence type="ECO:0000313" key="1">
    <source>
        <dbReference type="EMBL" id="CDW30730.1"/>
    </source>
</evidence>
<dbReference type="AlphaFoldDB" id="A0A0K2TXZ1"/>
<reference evidence="1" key="1">
    <citation type="submission" date="2014-05" db="EMBL/GenBank/DDBJ databases">
        <authorList>
            <person name="Chronopoulou M."/>
        </authorList>
    </citation>
    <scope>NUCLEOTIDE SEQUENCE</scope>
    <source>
        <tissue evidence="1">Whole organism</tissue>
    </source>
</reference>
<sequence length="24" mass="2944">MDIFQIYWSIRSSRDVLIYVTPIQ</sequence>
<dbReference type="EMBL" id="HACA01013369">
    <property type="protein sequence ID" value="CDW30730.1"/>
    <property type="molecule type" value="Transcribed_RNA"/>
</dbReference>
<name>A0A0K2TXZ1_LEPSM</name>